<name>A0A853F5G3_9GAMM</name>
<organism evidence="2 3">
    <name type="scientific">Candidatus Thiodubiliella endoseptemdiera</name>
    <dbReference type="NCBI Taxonomy" id="2738886"/>
    <lineage>
        <taxon>Bacteria</taxon>
        <taxon>Pseudomonadati</taxon>
        <taxon>Pseudomonadota</taxon>
        <taxon>Gammaproteobacteria</taxon>
        <taxon>Candidatus Pseudothioglobaceae</taxon>
        <taxon>Candidatus Thiodubiliella</taxon>
    </lineage>
</organism>
<evidence type="ECO:0000313" key="3">
    <source>
        <dbReference type="Proteomes" id="UP000568751"/>
    </source>
</evidence>
<protein>
    <submittedName>
        <fullName evidence="2">Transposase</fullName>
    </submittedName>
</protein>
<dbReference type="PANTHER" id="PTHR46889">
    <property type="entry name" value="TRANSPOSASE INSF FOR INSERTION SEQUENCE IS3B-RELATED"/>
    <property type="match status" value="1"/>
</dbReference>
<evidence type="ECO:0000313" key="2">
    <source>
        <dbReference type="EMBL" id="NYT28617.1"/>
    </source>
</evidence>
<dbReference type="GO" id="GO:0015074">
    <property type="term" value="P:DNA integration"/>
    <property type="evidence" value="ECO:0007669"/>
    <property type="project" value="InterPro"/>
</dbReference>
<dbReference type="Pfam" id="PF13683">
    <property type="entry name" value="rve_3"/>
    <property type="match status" value="1"/>
</dbReference>
<evidence type="ECO:0000259" key="1">
    <source>
        <dbReference type="Pfam" id="PF13683"/>
    </source>
</evidence>
<feature type="domain" description="Integrase catalytic" evidence="1">
    <location>
        <begin position="69"/>
        <end position="133"/>
    </location>
</feature>
<dbReference type="AlphaFoldDB" id="A0A853F5G3"/>
<dbReference type="SUPFAM" id="SSF53098">
    <property type="entry name" value="Ribonuclease H-like"/>
    <property type="match status" value="1"/>
</dbReference>
<proteinExistence type="predicted"/>
<dbReference type="Proteomes" id="UP000568751">
    <property type="component" value="Unassembled WGS sequence"/>
</dbReference>
<dbReference type="InterPro" id="IPR012337">
    <property type="entry name" value="RNaseH-like_sf"/>
</dbReference>
<dbReference type="PANTHER" id="PTHR46889:SF4">
    <property type="entry name" value="TRANSPOSASE INSO FOR INSERTION SEQUENCE ELEMENT IS911B-RELATED"/>
    <property type="match status" value="1"/>
</dbReference>
<dbReference type="InterPro" id="IPR050900">
    <property type="entry name" value="Transposase_IS3/IS150/IS904"/>
</dbReference>
<gene>
    <name evidence="2" type="ORF">H0A76_12615</name>
</gene>
<accession>A0A853F5G3</accession>
<comment type="caution">
    <text evidence="2">The sequence shown here is derived from an EMBL/GenBank/DDBJ whole genome shotgun (WGS) entry which is preliminary data.</text>
</comment>
<dbReference type="EMBL" id="JACCHT010000006">
    <property type="protein sequence ID" value="NYT28617.1"/>
    <property type="molecule type" value="Genomic_DNA"/>
</dbReference>
<dbReference type="InterPro" id="IPR001584">
    <property type="entry name" value="Integrase_cat-core"/>
</dbReference>
<sequence length="156" mass="18638">MREVWCIWLLLLIGIPRLFYHKNIQHNGFTVSDERTQRCFRKYPHQRYLIPIKAVNTPVRCTQATQKLGITISMDGKGRATDNICIERFWRSAKCERIYLNEYQTISELTTDVDDYIEFYNHQRFHETLKYKTNGCVSRKYKIESEKEEGFLGFAI</sequence>
<reference evidence="2 3" key="1">
    <citation type="submission" date="2020-05" db="EMBL/GenBank/DDBJ databases">
        <title>Horizontal transmission and recombination maintain forever young bacterial symbiont genomes.</title>
        <authorList>
            <person name="Russell S.L."/>
            <person name="Pepper-Tunick E."/>
            <person name="Svedberg J."/>
            <person name="Byrne A."/>
            <person name="Ruelas Castillo J."/>
            <person name="Vollmers C."/>
            <person name="Beinart R.A."/>
            <person name="Corbett-Detig R."/>
        </authorList>
    </citation>
    <scope>NUCLEOTIDE SEQUENCE [LARGE SCALE GENOMIC DNA]</scope>
    <source>
        <strain evidence="2">455</strain>
    </source>
</reference>